<evidence type="ECO:0000256" key="1">
    <source>
        <dbReference type="SAM" id="MobiDB-lite"/>
    </source>
</evidence>
<evidence type="ECO:0000256" key="2">
    <source>
        <dbReference type="SAM" id="SignalP"/>
    </source>
</evidence>
<reference evidence="4" key="1">
    <citation type="submission" date="2020-06" db="EMBL/GenBank/DDBJ databases">
        <authorList>
            <person name="Li T."/>
            <person name="Hu X."/>
            <person name="Zhang T."/>
            <person name="Song X."/>
            <person name="Zhang H."/>
            <person name="Dai N."/>
            <person name="Sheng W."/>
            <person name="Hou X."/>
            <person name="Wei L."/>
        </authorList>
    </citation>
    <scope>NUCLEOTIDE SEQUENCE</scope>
    <source>
        <strain evidence="4">KEN8</strain>
        <tissue evidence="4">Leaf</tissue>
    </source>
</reference>
<evidence type="ECO:0000313" key="4">
    <source>
        <dbReference type="EMBL" id="KAL0322217.1"/>
    </source>
</evidence>
<dbReference type="InterPro" id="IPR004252">
    <property type="entry name" value="Probable_transposase_24"/>
</dbReference>
<reference evidence="4" key="2">
    <citation type="journal article" date="2024" name="Plant">
        <title>Genomic evolution and insights into agronomic trait innovations of Sesamum species.</title>
        <authorList>
            <person name="Miao H."/>
            <person name="Wang L."/>
            <person name="Qu L."/>
            <person name="Liu H."/>
            <person name="Sun Y."/>
            <person name="Le M."/>
            <person name="Wang Q."/>
            <person name="Wei S."/>
            <person name="Zheng Y."/>
            <person name="Lin W."/>
            <person name="Duan Y."/>
            <person name="Cao H."/>
            <person name="Xiong S."/>
            <person name="Wang X."/>
            <person name="Wei L."/>
            <person name="Li C."/>
            <person name="Ma Q."/>
            <person name="Ju M."/>
            <person name="Zhao R."/>
            <person name="Li G."/>
            <person name="Mu C."/>
            <person name="Tian Q."/>
            <person name="Mei H."/>
            <person name="Zhang T."/>
            <person name="Gao T."/>
            <person name="Zhang H."/>
        </authorList>
    </citation>
    <scope>NUCLEOTIDE SEQUENCE</scope>
    <source>
        <strain evidence="4">KEN8</strain>
    </source>
</reference>
<feature type="domain" description="DUF4218" evidence="3">
    <location>
        <begin position="20"/>
        <end position="73"/>
    </location>
</feature>
<keyword evidence="2" id="KW-0732">Signal</keyword>
<accession>A0AAW2LSF6</accession>
<proteinExistence type="predicted"/>
<evidence type="ECO:0000259" key="3">
    <source>
        <dbReference type="Pfam" id="PF13960"/>
    </source>
</evidence>
<sequence>MLPEHIWSALIEVSLLFQSICSTTLVVHKLHELENSVAIILYNLEKIFPPAFFDSMEHLIVHLPYEARVGGASAIQRDCDDKSMFKVVKSQAKKFLSKQFADACSQLSAKNKINWTTNPKATATVYRRGSSSVGAYKRKKETQHKCPVNQMEVFEKIYKKKDDDQWSGDVLEAVGERERQQNNNEESSLLSQGSVALNEQQLLMSTAGGQKRGRVFGLGSKAHHTLARPSHPDSSTAPTPLPPQPHRPDLDHRVQMIERYIRSVNLN</sequence>
<dbReference type="InterPro" id="IPR025452">
    <property type="entry name" value="DUF4218"/>
</dbReference>
<feature type="signal peptide" evidence="2">
    <location>
        <begin position="1"/>
        <end position="22"/>
    </location>
</feature>
<dbReference type="Pfam" id="PF13960">
    <property type="entry name" value="DUF4218"/>
    <property type="match status" value="1"/>
</dbReference>
<organism evidence="4">
    <name type="scientific">Sesamum calycinum</name>
    <dbReference type="NCBI Taxonomy" id="2727403"/>
    <lineage>
        <taxon>Eukaryota</taxon>
        <taxon>Viridiplantae</taxon>
        <taxon>Streptophyta</taxon>
        <taxon>Embryophyta</taxon>
        <taxon>Tracheophyta</taxon>
        <taxon>Spermatophyta</taxon>
        <taxon>Magnoliopsida</taxon>
        <taxon>eudicotyledons</taxon>
        <taxon>Gunneridae</taxon>
        <taxon>Pentapetalae</taxon>
        <taxon>asterids</taxon>
        <taxon>lamiids</taxon>
        <taxon>Lamiales</taxon>
        <taxon>Pedaliaceae</taxon>
        <taxon>Sesamum</taxon>
    </lineage>
</organism>
<dbReference type="PANTHER" id="PTHR48258:SF3">
    <property type="entry name" value="FK506-BINDING PROTEIN 4-LIKE ISOFORM X1"/>
    <property type="match status" value="1"/>
</dbReference>
<feature type="chain" id="PRO_5043498057" description="DUF4218 domain-containing protein" evidence="2">
    <location>
        <begin position="23"/>
        <end position="267"/>
    </location>
</feature>
<dbReference type="AlphaFoldDB" id="A0AAW2LSF6"/>
<protein>
    <recommendedName>
        <fullName evidence="3">DUF4218 domain-containing protein</fullName>
    </recommendedName>
</protein>
<dbReference type="EMBL" id="JACGWM010000016">
    <property type="protein sequence ID" value="KAL0322217.1"/>
    <property type="molecule type" value="Genomic_DNA"/>
</dbReference>
<comment type="caution">
    <text evidence="4">The sequence shown here is derived from an EMBL/GenBank/DDBJ whole genome shotgun (WGS) entry which is preliminary data.</text>
</comment>
<dbReference type="Pfam" id="PF03004">
    <property type="entry name" value="Transposase_24"/>
    <property type="match status" value="1"/>
</dbReference>
<dbReference type="PANTHER" id="PTHR48258">
    <property type="entry name" value="DUF4218 DOMAIN-CONTAINING PROTEIN-RELATED"/>
    <property type="match status" value="1"/>
</dbReference>
<feature type="region of interest" description="Disordered" evidence="1">
    <location>
        <begin position="224"/>
        <end position="251"/>
    </location>
</feature>
<gene>
    <name evidence="4" type="ORF">Scaly_2518100</name>
</gene>
<name>A0AAW2LSF6_9LAMI</name>